<feature type="binding site" evidence="5">
    <location>
        <begin position="229"/>
        <end position="232"/>
    </location>
    <ligand>
        <name>dihydroxyacetone phosphate</name>
        <dbReference type="ChEBI" id="CHEBI:57642"/>
    </ligand>
</feature>
<evidence type="ECO:0000256" key="5">
    <source>
        <dbReference type="PIRSR" id="PIRSR001359-2"/>
    </source>
</evidence>
<gene>
    <name evidence="7" type="ordered locus">Mahau_0254</name>
</gene>
<feature type="binding site" evidence="6">
    <location>
        <position position="207"/>
    </location>
    <ligand>
        <name>Zn(2+)</name>
        <dbReference type="ChEBI" id="CHEBI:29105"/>
        <label>1</label>
        <note>catalytic</note>
    </ligand>
</feature>
<dbReference type="AlphaFoldDB" id="F3ZX23"/>
<keyword evidence="3 7" id="KW-0456">Lyase</keyword>
<accession>F3ZX23</accession>
<dbReference type="EMBL" id="CP002360">
    <property type="protein sequence ID" value="AEE95472.1"/>
    <property type="molecule type" value="Genomic_DNA"/>
</dbReference>
<evidence type="ECO:0000313" key="8">
    <source>
        <dbReference type="Proteomes" id="UP000008457"/>
    </source>
</evidence>
<dbReference type="NCBIfam" id="TIGR00167">
    <property type="entry name" value="cbbA"/>
    <property type="match status" value="1"/>
</dbReference>
<keyword evidence="2 6" id="KW-0862">Zinc</keyword>
<evidence type="ECO:0000256" key="1">
    <source>
        <dbReference type="ARBA" id="ARBA00022723"/>
    </source>
</evidence>
<feature type="binding site" evidence="5">
    <location>
        <begin position="208"/>
        <end position="210"/>
    </location>
    <ligand>
        <name>dihydroxyacetone phosphate</name>
        <dbReference type="ChEBI" id="CHEBI:57642"/>
    </ligand>
</feature>
<keyword evidence="1 6" id="KW-0479">Metal-binding</keyword>
<dbReference type="GO" id="GO:0006096">
    <property type="term" value="P:glycolytic process"/>
    <property type="evidence" value="ECO:0007669"/>
    <property type="project" value="InterPro"/>
</dbReference>
<feature type="binding site" evidence="5">
    <location>
        <position position="180"/>
    </location>
    <ligand>
        <name>dihydroxyacetone phosphate</name>
        <dbReference type="ChEBI" id="CHEBI:57642"/>
    </ligand>
</feature>
<dbReference type="Proteomes" id="UP000008457">
    <property type="component" value="Chromosome"/>
</dbReference>
<sequence>MLVNTREMLDKAREKGYAIGAFNMSNMEILQAIVQAAEIENAPVIVQASQAALKYAGVDYIEAMGKLAAQKASVPVAIHLDHGTDFNLIMLCIRHGFTSVMIDGSKYQFEENIAITKKVVEIAHAVDVSVEAELGKIGGTEDHITVSEKEALYTEPEEAVRFAKETGVDSLAISIGTAHGPYKGEPKLDFDRLAEIRSMLDIPIVLHGASGVPDESIRKAVERGVCKINIDTEIRQSFTEAVRKILADNPAEYDPRKVLGVAKEAMIETVSGKMRLFGCSGRA</sequence>
<dbReference type="CDD" id="cd00947">
    <property type="entry name" value="TBP_aldolase_IIB"/>
    <property type="match status" value="1"/>
</dbReference>
<evidence type="ECO:0000256" key="6">
    <source>
        <dbReference type="PIRSR" id="PIRSR001359-3"/>
    </source>
</evidence>
<dbReference type="InterPro" id="IPR000771">
    <property type="entry name" value="FBA_II"/>
</dbReference>
<dbReference type="KEGG" id="mas:Mahau_0254"/>
<dbReference type="NCBIfam" id="NF009497">
    <property type="entry name" value="PRK12857.1"/>
    <property type="match status" value="1"/>
</dbReference>
<dbReference type="eggNOG" id="COG0191">
    <property type="taxonomic scope" value="Bacteria"/>
</dbReference>
<dbReference type="InterPro" id="IPR050246">
    <property type="entry name" value="Class_II_FBP_aldolase"/>
</dbReference>
<evidence type="ECO:0000313" key="7">
    <source>
        <dbReference type="EMBL" id="AEE95472.1"/>
    </source>
</evidence>
<name>F3ZX23_MAHA5</name>
<dbReference type="EC" id="4.1.2.13" evidence="7"/>
<feature type="binding site" evidence="6">
    <location>
        <position position="133"/>
    </location>
    <ligand>
        <name>Zn(2+)</name>
        <dbReference type="ChEBI" id="CHEBI:29105"/>
        <label>2</label>
    </ligand>
</feature>
<dbReference type="Gene3D" id="3.20.20.70">
    <property type="entry name" value="Aldolase class I"/>
    <property type="match status" value="1"/>
</dbReference>
<dbReference type="Pfam" id="PF01116">
    <property type="entry name" value="F_bP_aldolase"/>
    <property type="match status" value="1"/>
</dbReference>
<proteinExistence type="predicted"/>
<dbReference type="InterPro" id="IPR013785">
    <property type="entry name" value="Aldolase_TIM"/>
</dbReference>
<dbReference type="OrthoDB" id="9803995at2"/>
<dbReference type="GO" id="GO:0008270">
    <property type="term" value="F:zinc ion binding"/>
    <property type="evidence" value="ECO:0007669"/>
    <property type="project" value="InterPro"/>
</dbReference>
<dbReference type="InterPro" id="IPR011289">
    <property type="entry name" value="Fruc_bis_ald_class-2"/>
</dbReference>
<evidence type="ECO:0000256" key="3">
    <source>
        <dbReference type="ARBA" id="ARBA00023239"/>
    </source>
</evidence>
<dbReference type="GO" id="GO:0030388">
    <property type="term" value="P:fructose 1,6-bisphosphate metabolic process"/>
    <property type="evidence" value="ECO:0007669"/>
    <property type="project" value="InterPro"/>
</dbReference>
<feature type="active site" description="Proton donor" evidence="4">
    <location>
        <position position="81"/>
    </location>
</feature>
<dbReference type="HOGENOM" id="CLU_040088_0_1_9"/>
<dbReference type="PANTHER" id="PTHR30304">
    <property type="entry name" value="D-TAGATOSE-1,6-BISPHOSPHATE ALDOLASE"/>
    <property type="match status" value="1"/>
</dbReference>
<dbReference type="PROSITE" id="PS00806">
    <property type="entry name" value="ALDOLASE_CLASS_II_2"/>
    <property type="match status" value="1"/>
</dbReference>
<organism evidence="7 8">
    <name type="scientific">Mahella australiensis (strain DSM 15567 / CIP 107919 / 50-1 BON)</name>
    <dbReference type="NCBI Taxonomy" id="697281"/>
    <lineage>
        <taxon>Bacteria</taxon>
        <taxon>Bacillati</taxon>
        <taxon>Bacillota</taxon>
        <taxon>Clostridia</taxon>
        <taxon>Thermoanaerobacterales</taxon>
        <taxon>Thermoanaerobacterales Family IV. Incertae Sedis</taxon>
        <taxon>Mahella</taxon>
    </lineage>
</organism>
<comment type="cofactor">
    <cofactor evidence="6">
        <name>Zn(2+)</name>
        <dbReference type="ChEBI" id="CHEBI:29105"/>
    </cofactor>
    <text evidence="6">Binds 2 Zn(2+) ions per subunit. One is catalytic and the other provides a structural contribution.</text>
</comment>
<feature type="binding site" evidence="6">
    <location>
        <position position="179"/>
    </location>
    <ligand>
        <name>Zn(2+)</name>
        <dbReference type="ChEBI" id="CHEBI:29105"/>
        <label>1</label>
        <note>catalytic</note>
    </ligand>
</feature>
<dbReference type="GO" id="GO:0004332">
    <property type="term" value="F:fructose-bisphosphate aldolase activity"/>
    <property type="evidence" value="ECO:0007669"/>
    <property type="project" value="UniProtKB-EC"/>
</dbReference>
<evidence type="ECO:0000256" key="2">
    <source>
        <dbReference type="ARBA" id="ARBA00022833"/>
    </source>
</evidence>
<reference evidence="8" key="1">
    <citation type="submission" date="2010-11" db="EMBL/GenBank/DDBJ databases">
        <title>The complete genome of Mahella australiensis DSM 15567.</title>
        <authorList>
            <consortium name="US DOE Joint Genome Institute (JGI-PGF)"/>
            <person name="Lucas S."/>
            <person name="Copeland A."/>
            <person name="Lapidus A."/>
            <person name="Bruce D."/>
            <person name="Goodwin L."/>
            <person name="Pitluck S."/>
            <person name="Kyrpides N."/>
            <person name="Mavromatis K."/>
            <person name="Pagani I."/>
            <person name="Ivanova N."/>
            <person name="Teshima H."/>
            <person name="Brettin T."/>
            <person name="Detter J.C."/>
            <person name="Han C."/>
            <person name="Tapia R."/>
            <person name="Land M."/>
            <person name="Hauser L."/>
            <person name="Markowitz V."/>
            <person name="Cheng J.-F."/>
            <person name="Hugenholtz P."/>
            <person name="Woyke T."/>
            <person name="Wu D."/>
            <person name="Spring S."/>
            <person name="Pukall R."/>
            <person name="Steenblock K."/>
            <person name="Schneider S."/>
            <person name="Klenk H.-P."/>
            <person name="Eisen J.A."/>
        </authorList>
    </citation>
    <scope>NUCLEOTIDE SEQUENCE [LARGE SCALE GENOMIC DNA]</scope>
    <source>
        <strain evidence="8">DSM 15567 / CIP 107919 / 50-1 BON</strain>
    </source>
</reference>
<feature type="binding site" evidence="6">
    <location>
        <position position="82"/>
    </location>
    <ligand>
        <name>Zn(2+)</name>
        <dbReference type="ChEBI" id="CHEBI:29105"/>
        <label>1</label>
        <note>catalytic</note>
    </ligand>
</feature>
<dbReference type="STRING" id="697281.Mahau_0254"/>
<reference evidence="7 8" key="2">
    <citation type="journal article" date="2011" name="Stand. Genomic Sci.">
        <title>Complete genome sequence of Mahella australiensis type strain (50-1 BON).</title>
        <authorList>
            <person name="Sikorski J."/>
            <person name="Teshima H."/>
            <person name="Nolan M."/>
            <person name="Lucas S."/>
            <person name="Hammon N."/>
            <person name="Deshpande S."/>
            <person name="Cheng J.F."/>
            <person name="Pitluck S."/>
            <person name="Liolios K."/>
            <person name="Pagani I."/>
            <person name="Ivanova N."/>
            <person name="Huntemann M."/>
            <person name="Mavromatis K."/>
            <person name="Ovchinikova G."/>
            <person name="Pati A."/>
            <person name="Tapia R."/>
            <person name="Han C."/>
            <person name="Goodwin L."/>
            <person name="Chen A."/>
            <person name="Palaniappan K."/>
            <person name="Land M."/>
            <person name="Hauser L."/>
            <person name="Ngatchou-Djao O.D."/>
            <person name="Rohde M."/>
            <person name="Pukall R."/>
            <person name="Spring S."/>
            <person name="Abt B."/>
            <person name="Goker M."/>
            <person name="Detter J.C."/>
            <person name="Woyke T."/>
            <person name="Bristow J."/>
            <person name="Markowitz V."/>
            <person name="Hugenholtz P."/>
            <person name="Eisen J.A."/>
            <person name="Kyrpides N.C."/>
            <person name="Klenk H.P."/>
            <person name="Lapidus A."/>
        </authorList>
    </citation>
    <scope>NUCLEOTIDE SEQUENCE [LARGE SCALE GENOMIC DNA]</scope>
    <source>
        <strain evidence="8">DSM 15567 / CIP 107919 / 50-1 BON</strain>
    </source>
</reference>
<protein>
    <submittedName>
        <fullName evidence="7">Fructose-bisphosphate aldolase</fullName>
        <ecNumber evidence="7">4.1.2.13</ecNumber>
    </submittedName>
</protein>
<evidence type="ECO:0000256" key="4">
    <source>
        <dbReference type="PIRSR" id="PIRSR001359-1"/>
    </source>
</evidence>
<keyword evidence="8" id="KW-1185">Reference proteome</keyword>
<dbReference type="SUPFAM" id="SSF51569">
    <property type="entry name" value="Aldolase"/>
    <property type="match status" value="1"/>
</dbReference>
<dbReference type="RefSeq" id="WP_013779905.1">
    <property type="nucleotide sequence ID" value="NC_015520.1"/>
</dbReference>
<feature type="binding site" evidence="6">
    <location>
        <position position="103"/>
    </location>
    <ligand>
        <name>Zn(2+)</name>
        <dbReference type="ChEBI" id="CHEBI:29105"/>
        <label>2</label>
    </ligand>
</feature>
<dbReference type="NCBIfam" id="TIGR01859">
    <property type="entry name" value="fruc_bis_ald"/>
    <property type="match status" value="1"/>
</dbReference>
<dbReference type="PIRSF" id="PIRSF001359">
    <property type="entry name" value="F_bP_aldolase_II"/>
    <property type="match status" value="1"/>
</dbReference>
<dbReference type="PANTHER" id="PTHR30304:SF0">
    <property type="entry name" value="D-TAGATOSE-1,6-BISPHOSPHATE ALDOLASE SUBUNIT GATY-RELATED"/>
    <property type="match status" value="1"/>
</dbReference>